<dbReference type="InterPro" id="IPR016193">
    <property type="entry name" value="Cytidine_deaminase-like"/>
</dbReference>
<evidence type="ECO:0000256" key="11">
    <source>
        <dbReference type="ARBA" id="ARBA00022833"/>
    </source>
</evidence>
<dbReference type="InParanoid" id="A0A540VBR5"/>
<evidence type="ECO:0000256" key="3">
    <source>
        <dbReference type="ARBA" id="ARBA00004910"/>
    </source>
</evidence>
<feature type="binding site" evidence="18">
    <location>
        <position position="214"/>
    </location>
    <ligand>
        <name>substrate</name>
    </ligand>
</feature>
<evidence type="ECO:0000256" key="10">
    <source>
        <dbReference type="ARBA" id="ARBA00022723"/>
    </source>
</evidence>
<dbReference type="OrthoDB" id="9800865at2"/>
<dbReference type="SUPFAM" id="SSF53597">
    <property type="entry name" value="Dihydrofolate reductase-like"/>
    <property type="match status" value="1"/>
</dbReference>
<dbReference type="NCBIfam" id="TIGR00227">
    <property type="entry name" value="ribD_Cterm"/>
    <property type="match status" value="1"/>
</dbReference>
<accession>A0A540VBR5</accession>
<feature type="binding site" evidence="18">
    <location>
        <position position="230"/>
    </location>
    <ligand>
        <name>NADP(+)</name>
        <dbReference type="ChEBI" id="CHEBI:58349"/>
    </ligand>
</feature>
<feature type="binding site" evidence="18">
    <location>
        <position position="198"/>
    </location>
    <ligand>
        <name>substrate</name>
    </ligand>
</feature>
<keyword evidence="13 21" id="KW-0560">Oxidoreductase</keyword>
<dbReference type="Pfam" id="PF00383">
    <property type="entry name" value="dCMP_cyt_deam_1"/>
    <property type="match status" value="1"/>
</dbReference>
<keyword evidence="22" id="KW-1185">Reference proteome</keyword>
<comment type="similarity">
    <text evidence="5">In the C-terminal section; belongs to the HTP reductase family.</text>
</comment>
<dbReference type="InterPro" id="IPR050765">
    <property type="entry name" value="Riboflavin_Biosynth_HTPR"/>
</dbReference>
<evidence type="ECO:0000256" key="13">
    <source>
        <dbReference type="ARBA" id="ARBA00023002"/>
    </source>
</evidence>
<organism evidence="21 22">
    <name type="scientific">Litorilinea aerophila</name>
    <dbReference type="NCBI Taxonomy" id="1204385"/>
    <lineage>
        <taxon>Bacteria</taxon>
        <taxon>Bacillati</taxon>
        <taxon>Chloroflexota</taxon>
        <taxon>Caldilineae</taxon>
        <taxon>Caldilineales</taxon>
        <taxon>Caldilineaceae</taxon>
        <taxon>Litorilinea</taxon>
    </lineage>
</organism>
<feature type="binding site" evidence="18">
    <location>
        <position position="184"/>
    </location>
    <ligand>
        <name>NADP(+)</name>
        <dbReference type="ChEBI" id="CHEBI:58349"/>
    </ligand>
</feature>
<evidence type="ECO:0000256" key="19">
    <source>
        <dbReference type="PIRSR" id="PIRSR006769-3"/>
    </source>
</evidence>
<dbReference type="PROSITE" id="PS51747">
    <property type="entry name" value="CYT_DCMP_DEAMINASES_2"/>
    <property type="match status" value="1"/>
</dbReference>
<feature type="binding site" evidence="18">
    <location>
        <position position="200"/>
    </location>
    <ligand>
        <name>NADP(+)</name>
        <dbReference type="ChEBI" id="CHEBI:58349"/>
    </ligand>
</feature>
<sequence>MSEPVISESIEAETPIALPYPWGDPGQPDNPSPMGRALSLAALARGHCHPNPMVGCVLMQGDATVGEGWHRARGTAHAEAVALAAAGPAARGATAYVTLEPCNHWGHTPPCAQALIQAGVARVVVAMADPNPLARGGAATLRQAGIQVDVAHPDSQEARWARQLNERWLTFLQAKRPFVHLKVAMSLDARVATHTGASRWITGPAARRLGHAWRDSHEAILVGANTVRQDNPSLTCRLTPEELPGPLPIRQPLRVILAGERPLPATARVFQDGGPTLVITGEAHYRRHRQALATVGPQVEVVAVASTRATGYPDPEAVLHCLHERDVVGLLVEGGPTVAATFLDAGLVDRISAFVAPILLGPQGLPAFAQADVADPAAAWRLTEVETRAVGRDILLSGRVKASPRTLQAGAAAP</sequence>
<dbReference type="CDD" id="cd01284">
    <property type="entry name" value="Riboflavin_deaminase-reductase"/>
    <property type="match status" value="1"/>
</dbReference>
<dbReference type="PANTHER" id="PTHR38011">
    <property type="entry name" value="DIHYDROFOLATE REDUCTASE FAMILY PROTEIN (AFU_ORTHOLOGUE AFUA_8G06820)"/>
    <property type="match status" value="1"/>
</dbReference>
<evidence type="ECO:0000313" key="22">
    <source>
        <dbReference type="Proteomes" id="UP000317371"/>
    </source>
</evidence>
<dbReference type="Proteomes" id="UP000317371">
    <property type="component" value="Unassembled WGS sequence"/>
</dbReference>
<proteinExistence type="inferred from homology"/>
<evidence type="ECO:0000256" key="15">
    <source>
        <dbReference type="ARBA" id="ARBA00049861"/>
    </source>
</evidence>
<dbReference type="PROSITE" id="PS00903">
    <property type="entry name" value="CYT_DCMP_DEAMINASES_1"/>
    <property type="match status" value="1"/>
</dbReference>
<evidence type="ECO:0000256" key="14">
    <source>
        <dbReference type="ARBA" id="ARBA00023268"/>
    </source>
</evidence>
<evidence type="ECO:0000313" key="21">
    <source>
        <dbReference type="EMBL" id="TQE94204.1"/>
    </source>
</evidence>
<dbReference type="PIRSF" id="PIRSF006769">
    <property type="entry name" value="RibD"/>
    <property type="match status" value="1"/>
</dbReference>
<evidence type="ECO:0000256" key="4">
    <source>
        <dbReference type="ARBA" id="ARBA00005259"/>
    </source>
</evidence>
<feature type="binding site" evidence="19">
    <location>
        <position position="77"/>
    </location>
    <ligand>
        <name>Zn(2+)</name>
        <dbReference type="ChEBI" id="CHEBI:29105"/>
        <note>catalytic</note>
    </ligand>
</feature>
<evidence type="ECO:0000256" key="5">
    <source>
        <dbReference type="ARBA" id="ARBA00007417"/>
    </source>
</evidence>
<dbReference type="GO" id="GO:0008703">
    <property type="term" value="F:5-amino-6-(5-phosphoribosylamino)uracil reductase activity"/>
    <property type="evidence" value="ECO:0007669"/>
    <property type="project" value="UniProtKB-EC"/>
</dbReference>
<dbReference type="Pfam" id="PF01872">
    <property type="entry name" value="RibD_C"/>
    <property type="match status" value="1"/>
</dbReference>
<dbReference type="InterPro" id="IPR002734">
    <property type="entry name" value="RibDG_C"/>
</dbReference>
<dbReference type="EC" id="1.1.1.193" evidence="7"/>
<evidence type="ECO:0000256" key="16">
    <source>
        <dbReference type="ARBA" id="ARBA00049886"/>
    </source>
</evidence>
<dbReference type="UniPathway" id="UPA00275">
    <property type="reaction ID" value="UER00401"/>
</dbReference>
<dbReference type="AlphaFoldDB" id="A0A540VBR5"/>
<name>A0A540VBR5_9CHLR</name>
<feature type="binding site" evidence="19">
    <location>
        <position position="111"/>
    </location>
    <ligand>
        <name>Zn(2+)</name>
        <dbReference type="ChEBI" id="CHEBI:29105"/>
        <note>catalytic</note>
    </ligand>
</feature>
<dbReference type="GO" id="GO:0008270">
    <property type="term" value="F:zinc ion binding"/>
    <property type="evidence" value="ECO:0007669"/>
    <property type="project" value="InterPro"/>
</dbReference>
<comment type="cofactor">
    <cofactor evidence="19">
        <name>Zn(2+)</name>
        <dbReference type="ChEBI" id="CHEBI:29105"/>
    </cofactor>
    <text evidence="19">Binds 1 zinc ion.</text>
</comment>
<reference evidence="21 22" key="1">
    <citation type="submission" date="2019-06" db="EMBL/GenBank/DDBJ databases">
        <title>Genome sequence of Litorilinea aerophila BAA-2444.</title>
        <authorList>
            <person name="Maclea K.S."/>
            <person name="Maurais E.G."/>
            <person name="Iannazzi L.C."/>
        </authorList>
    </citation>
    <scope>NUCLEOTIDE SEQUENCE [LARGE SCALE GENOMIC DNA]</scope>
    <source>
        <strain evidence="21 22">ATCC BAA-2444</strain>
    </source>
</reference>
<dbReference type="RefSeq" id="WP_141611482.1">
    <property type="nucleotide sequence ID" value="NZ_VIGC02000026.1"/>
</dbReference>
<evidence type="ECO:0000256" key="1">
    <source>
        <dbReference type="ARBA" id="ARBA00002151"/>
    </source>
</evidence>
<dbReference type="InterPro" id="IPR011549">
    <property type="entry name" value="RibD_C"/>
</dbReference>
<feature type="binding site" evidence="18">
    <location>
        <position position="333"/>
    </location>
    <ligand>
        <name>substrate</name>
    </ligand>
</feature>
<protein>
    <recommendedName>
        <fullName evidence="8">Riboflavin biosynthesis protein RibD</fullName>
        <ecNumber evidence="7">1.1.1.193</ecNumber>
        <ecNumber evidence="6">3.5.4.26</ecNumber>
    </recommendedName>
</protein>
<dbReference type="InterPro" id="IPR004794">
    <property type="entry name" value="Eubact_RibD"/>
</dbReference>
<dbReference type="Gene3D" id="3.40.140.10">
    <property type="entry name" value="Cytidine Deaminase, domain 2"/>
    <property type="match status" value="1"/>
</dbReference>
<dbReference type="InterPro" id="IPR016192">
    <property type="entry name" value="APOBEC/CMP_deaminase_Zn-bd"/>
</dbReference>
<gene>
    <name evidence="21" type="primary">ribD</name>
    <name evidence="21" type="ORF">FKZ61_17650</name>
</gene>
<feature type="domain" description="CMP/dCMP-type deaminase" evidence="20">
    <location>
        <begin position="28"/>
        <end position="149"/>
    </location>
</feature>
<comment type="function">
    <text evidence="1">Converts 2,5-diamino-6-(ribosylamino)-4(3h)-pyrimidinone 5'-phosphate into 5-amino-6-(ribosylamino)-2,4(1h,3h)-pyrimidinedione 5'-phosphate.</text>
</comment>
<evidence type="ECO:0000256" key="12">
    <source>
        <dbReference type="ARBA" id="ARBA00022857"/>
    </source>
</evidence>
<evidence type="ECO:0000256" key="6">
    <source>
        <dbReference type="ARBA" id="ARBA00012766"/>
    </source>
</evidence>
<dbReference type="EMBL" id="VIGC01000026">
    <property type="protein sequence ID" value="TQE94204.1"/>
    <property type="molecule type" value="Genomic_DNA"/>
</dbReference>
<dbReference type="GO" id="GO:0009231">
    <property type="term" value="P:riboflavin biosynthetic process"/>
    <property type="evidence" value="ECO:0007669"/>
    <property type="project" value="UniProtKB-UniPathway"/>
</dbReference>
<comment type="catalytic activity">
    <reaction evidence="16">
        <text>2,5-diamino-6-hydroxy-4-(5-phosphoribosylamino)-pyrimidine + H2O + H(+) = 5-amino-6-(5-phospho-D-ribosylamino)uracil + NH4(+)</text>
        <dbReference type="Rhea" id="RHEA:21868"/>
        <dbReference type="ChEBI" id="CHEBI:15377"/>
        <dbReference type="ChEBI" id="CHEBI:15378"/>
        <dbReference type="ChEBI" id="CHEBI:28938"/>
        <dbReference type="ChEBI" id="CHEBI:58453"/>
        <dbReference type="ChEBI" id="CHEBI:58614"/>
        <dbReference type="EC" id="3.5.4.26"/>
    </reaction>
</comment>
<comment type="pathway">
    <text evidence="2">Cofactor biosynthesis; riboflavin biosynthesis; 5-amino-6-(D-ribitylamino)uracil from GTP: step 2/4.</text>
</comment>
<keyword evidence="9" id="KW-0686">Riboflavin biosynthesis</keyword>
<feature type="binding site" evidence="18">
    <location>
        <position position="234"/>
    </location>
    <ligand>
        <name>substrate</name>
    </ligand>
</feature>
<evidence type="ECO:0000256" key="7">
    <source>
        <dbReference type="ARBA" id="ARBA00013173"/>
    </source>
</evidence>
<dbReference type="InterPro" id="IPR024072">
    <property type="entry name" value="DHFR-like_dom_sf"/>
</dbReference>
<keyword evidence="12 18" id="KW-0521">NADP</keyword>
<evidence type="ECO:0000259" key="20">
    <source>
        <dbReference type="PROSITE" id="PS51747"/>
    </source>
</evidence>
<dbReference type="EC" id="3.5.4.26" evidence="6"/>
<dbReference type="Gene3D" id="3.40.430.10">
    <property type="entry name" value="Dihydrofolate Reductase, subunit A"/>
    <property type="match status" value="1"/>
</dbReference>
<keyword evidence="11 19" id="KW-0862">Zinc</keyword>
<dbReference type="NCBIfam" id="TIGR00326">
    <property type="entry name" value="eubact_ribD"/>
    <property type="match status" value="1"/>
</dbReference>
<keyword evidence="10 19" id="KW-0479">Metal-binding</keyword>
<dbReference type="InterPro" id="IPR002125">
    <property type="entry name" value="CMP_dCMP_dom"/>
</dbReference>
<comment type="similarity">
    <text evidence="4">In the N-terminal section; belongs to the cytidine and deoxycytidylate deaminase family.</text>
</comment>
<feature type="binding site" evidence="18">
    <location>
        <position position="237"/>
    </location>
    <ligand>
        <name>substrate</name>
    </ligand>
</feature>
<dbReference type="PANTHER" id="PTHR38011:SF7">
    <property type="entry name" value="2,5-DIAMINO-6-RIBOSYLAMINO-4(3H)-PYRIMIDINONE 5'-PHOSPHATE REDUCTASE"/>
    <property type="match status" value="1"/>
</dbReference>
<keyword evidence="21" id="KW-0378">Hydrolase</keyword>
<feature type="binding site" evidence="19">
    <location>
        <position position="102"/>
    </location>
    <ligand>
        <name>Zn(2+)</name>
        <dbReference type="ChEBI" id="CHEBI:29105"/>
        <note>catalytic</note>
    </ligand>
</feature>
<comment type="catalytic activity">
    <reaction evidence="15">
        <text>5-amino-6-(5-phospho-D-ribitylamino)uracil + NADP(+) = 5-amino-6-(5-phospho-D-ribosylamino)uracil + NADPH + H(+)</text>
        <dbReference type="Rhea" id="RHEA:17845"/>
        <dbReference type="ChEBI" id="CHEBI:15378"/>
        <dbReference type="ChEBI" id="CHEBI:57783"/>
        <dbReference type="ChEBI" id="CHEBI:58349"/>
        <dbReference type="ChEBI" id="CHEBI:58421"/>
        <dbReference type="ChEBI" id="CHEBI:58453"/>
        <dbReference type="EC" id="1.1.1.193"/>
    </reaction>
</comment>
<comment type="caution">
    <text evidence="21">The sequence shown here is derived from an EMBL/GenBank/DDBJ whole genome shotgun (WGS) entry which is preliminary data.</text>
</comment>
<keyword evidence="14" id="KW-0511">Multifunctional enzyme</keyword>
<evidence type="ECO:0000256" key="8">
    <source>
        <dbReference type="ARBA" id="ARBA00019930"/>
    </source>
</evidence>
<evidence type="ECO:0000256" key="2">
    <source>
        <dbReference type="ARBA" id="ARBA00004882"/>
    </source>
</evidence>
<evidence type="ECO:0000256" key="18">
    <source>
        <dbReference type="PIRSR" id="PIRSR006769-2"/>
    </source>
</evidence>
<comment type="pathway">
    <text evidence="3">Cofactor biosynthesis; riboflavin biosynthesis; 5-amino-6-(D-ribitylamino)uracil from GTP: step 3/4.</text>
</comment>
<evidence type="ECO:0000256" key="17">
    <source>
        <dbReference type="PIRSR" id="PIRSR006769-1"/>
    </source>
</evidence>
<dbReference type="SUPFAM" id="SSF53927">
    <property type="entry name" value="Cytidine deaminase-like"/>
    <property type="match status" value="1"/>
</dbReference>
<dbReference type="FunCoup" id="A0A540VBR5">
    <property type="interactions" value="453"/>
</dbReference>
<feature type="binding site" evidence="18">
    <location>
        <position position="226"/>
    </location>
    <ligand>
        <name>NADP(+)</name>
        <dbReference type="ChEBI" id="CHEBI:58349"/>
    </ligand>
</feature>
<feature type="active site" description="Proton donor" evidence="17">
    <location>
        <position position="79"/>
    </location>
</feature>
<evidence type="ECO:0000256" key="9">
    <source>
        <dbReference type="ARBA" id="ARBA00022619"/>
    </source>
</evidence>
<dbReference type="GO" id="GO:0008835">
    <property type="term" value="F:diaminohydroxyphosphoribosylaminopyrimidine deaminase activity"/>
    <property type="evidence" value="ECO:0007669"/>
    <property type="project" value="UniProtKB-EC"/>
</dbReference>
<dbReference type="GO" id="GO:0050661">
    <property type="term" value="F:NADP binding"/>
    <property type="evidence" value="ECO:0007669"/>
    <property type="project" value="InterPro"/>
</dbReference>